<gene>
    <name evidence="2" type="ORF">MM415B03312_0006</name>
</gene>
<evidence type="ECO:0000256" key="1">
    <source>
        <dbReference type="SAM" id="Phobius"/>
    </source>
</evidence>
<sequence>MEYLPVLIPAGIIVIGAIVHIEVSIAILRTDVKWIKRYLNNPKG</sequence>
<proteinExistence type="predicted"/>
<feature type="transmembrane region" description="Helical" evidence="1">
    <location>
        <begin position="6"/>
        <end position="28"/>
    </location>
</feature>
<evidence type="ECO:0000313" key="2">
    <source>
        <dbReference type="EMBL" id="QJA91625.1"/>
    </source>
</evidence>
<keyword evidence="1" id="KW-0472">Membrane</keyword>
<keyword evidence="1" id="KW-1133">Transmembrane helix</keyword>
<organism evidence="2">
    <name type="scientific">viral metagenome</name>
    <dbReference type="NCBI Taxonomy" id="1070528"/>
    <lineage>
        <taxon>unclassified sequences</taxon>
        <taxon>metagenomes</taxon>
        <taxon>organismal metagenomes</taxon>
    </lineage>
</organism>
<keyword evidence="1" id="KW-0812">Transmembrane</keyword>
<dbReference type="AlphaFoldDB" id="A0A6M3LEX1"/>
<reference evidence="2" key="1">
    <citation type="submission" date="2020-03" db="EMBL/GenBank/DDBJ databases">
        <title>The deep terrestrial virosphere.</title>
        <authorList>
            <person name="Holmfeldt K."/>
            <person name="Nilsson E."/>
            <person name="Simone D."/>
            <person name="Lopez-Fernandez M."/>
            <person name="Wu X."/>
            <person name="de Brujin I."/>
            <person name="Lundin D."/>
            <person name="Andersson A."/>
            <person name="Bertilsson S."/>
            <person name="Dopson M."/>
        </authorList>
    </citation>
    <scope>NUCLEOTIDE SEQUENCE</scope>
    <source>
        <strain evidence="2">MM415B03312</strain>
    </source>
</reference>
<name>A0A6M3LEX1_9ZZZZ</name>
<accession>A0A6M3LEX1</accession>
<protein>
    <submittedName>
        <fullName evidence="2">Uncharacterized protein</fullName>
    </submittedName>
</protein>
<dbReference type="EMBL" id="MT143001">
    <property type="protein sequence ID" value="QJA91625.1"/>
    <property type="molecule type" value="Genomic_DNA"/>
</dbReference>